<organism evidence="2 3">
    <name type="scientific">Herbaspirillum aquaticum</name>
    <dbReference type="NCBI Taxonomy" id="568783"/>
    <lineage>
        <taxon>Bacteria</taxon>
        <taxon>Pseudomonadati</taxon>
        <taxon>Pseudomonadota</taxon>
        <taxon>Betaproteobacteria</taxon>
        <taxon>Burkholderiales</taxon>
        <taxon>Oxalobacteraceae</taxon>
        <taxon>Herbaspirillum</taxon>
    </lineage>
</organism>
<dbReference type="RefSeq" id="WP_088756484.1">
    <property type="nucleotide sequence ID" value="NZ_JARJFG010000045.1"/>
</dbReference>
<reference evidence="2 3" key="1">
    <citation type="journal article" date="2010" name="Int. J. Syst. Evol. Microbiol.">
        <title>Reclassification of Herbaspirillum putei as a later heterotypic synonym of Herbaspirillum huttiense, with the description of H. huttiense subsp. huttiense subsp. nov. and H. huttiense subsp. putei subsp. nov., comb. nov., and description of Herbaspirillum aquaticum sp. nov.</title>
        <authorList>
            <person name="Dobritsa A.P."/>
            <person name="Reddy M.C."/>
            <person name="Samadpour M."/>
        </authorList>
    </citation>
    <scope>NUCLEOTIDE SEQUENCE [LARGE SCALE GENOMIC DNA]</scope>
    <source>
        <strain evidence="2 3">IEH 4430</strain>
    </source>
</reference>
<dbReference type="PANTHER" id="PTHR33993">
    <property type="entry name" value="GLYOXALASE-RELATED"/>
    <property type="match status" value="1"/>
</dbReference>
<keyword evidence="3" id="KW-1185">Reference proteome</keyword>
<gene>
    <name evidence="2" type="ORF">CEJ45_18410</name>
</gene>
<dbReference type="InterPro" id="IPR029068">
    <property type="entry name" value="Glyas_Bleomycin-R_OHBP_Dase"/>
</dbReference>
<proteinExistence type="predicted"/>
<dbReference type="InterPro" id="IPR052164">
    <property type="entry name" value="Anthracycline_SecMetBiosynth"/>
</dbReference>
<dbReference type="Gene3D" id="3.10.180.10">
    <property type="entry name" value="2,3-Dihydroxybiphenyl 1,2-Dioxygenase, domain 1"/>
    <property type="match status" value="1"/>
</dbReference>
<dbReference type="CDD" id="cd07247">
    <property type="entry name" value="SgaA_N_like"/>
    <property type="match status" value="1"/>
</dbReference>
<accession>A0A225SQW3</accession>
<evidence type="ECO:0000313" key="3">
    <source>
        <dbReference type="Proteomes" id="UP000214747"/>
    </source>
</evidence>
<feature type="domain" description="VOC" evidence="1">
    <location>
        <begin position="4"/>
        <end position="122"/>
    </location>
</feature>
<dbReference type="Proteomes" id="UP000214747">
    <property type="component" value="Unassembled WGS sequence"/>
</dbReference>
<dbReference type="EMBL" id="NJGV01000020">
    <property type="protein sequence ID" value="OWY33150.1"/>
    <property type="molecule type" value="Genomic_DNA"/>
</dbReference>
<name>A0A225SQW3_9BURK</name>
<sequence length="123" mass="13757">MQTQVNWFEIATKDLQRATRFYEAVFATRLRQEQLSEEGPMAIFVRDDGQSIGCLTGPGWLEPARQGTLIYLDAGPSIQAVLDRVKAAGGEVTMERFQLPNDIGYIAQFIDSEGNRLALHAMH</sequence>
<dbReference type="AlphaFoldDB" id="A0A225SQW3"/>
<dbReference type="InterPro" id="IPR037523">
    <property type="entry name" value="VOC_core"/>
</dbReference>
<dbReference type="Pfam" id="PF00903">
    <property type="entry name" value="Glyoxalase"/>
    <property type="match status" value="1"/>
</dbReference>
<dbReference type="PROSITE" id="PS51819">
    <property type="entry name" value="VOC"/>
    <property type="match status" value="1"/>
</dbReference>
<evidence type="ECO:0000259" key="1">
    <source>
        <dbReference type="PROSITE" id="PS51819"/>
    </source>
</evidence>
<dbReference type="PANTHER" id="PTHR33993:SF2">
    <property type="entry name" value="VOC DOMAIN-CONTAINING PROTEIN"/>
    <property type="match status" value="1"/>
</dbReference>
<protein>
    <submittedName>
        <fullName evidence="2">Glyoxalase</fullName>
    </submittedName>
</protein>
<dbReference type="SUPFAM" id="SSF54593">
    <property type="entry name" value="Glyoxalase/Bleomycin resistance protein/Dihydroxybiphenyl dioxygenase"/>
    <property type="match status" value="1"/>
</dbReference>
<comment type="caution">
    <text evidence="2">The sequence shown here is derived from an EMBL/GenBank/DDBJ whole genome shotgun (WGS) entry which is preliminary data.</text>
</comment>
<dbReference type="InterPro" id="IPR004360">
    <property type="entry name" value="Glyas_Fos-R_dOase_dom"/>
</dbReference>
<evidence type="ECO:0000313" key="2">
    <source>
        <dbReference type="EMBL" id="OWY33150.1"/>
    </source>
</evidence>